<evidence type="ECO:0000313" key="10">
    <source>
        <dbReference type="EMBL" id="KAK0517254.1"/>
    </source>
</evidence>
<dbReference type="EMBL" id="JAFEKC020000001">
    <property type="protein sequence ID" value="KAK0517254.1"/>
    <property type="molecule type" value="Genomic_DNA"/>
</dbReference>
<evidence type="ECO:0000256" key="8">
    <source>
        <dbReference type="SAM" id="MobiDB-lite"/>
    </source>
</evidence>
<dbReference type="GO" id="GO:0006144">
    <property type="term" value="P:purine nucleobase metabolic process"/>
    <property type="evidence" value="ECO:0007669"/>
    <property type="project" value="UniProtKB-KW"/>
</dbReference>
<evidence type="ECO:0000313" key="11">
    <source>
        <dbReference type="Proteomes" id="UP001166286"/>
    </source>
</evidence>
<dbReference type="EC" id="3.5.2.17" evidence="7"/>
<organism evidence="10 11">
    <name type="scientific">Cladonia borealis</name>
    <dbReference type="NCBI Taxonomy" id="184061"/>
    <lineage>
        <taxon>Eukaryota</taxon>
        <taxon>Fungi</taxon>
        <taxon>Dikarya</taxon>
        <taxon>Ascomycota</taxon>
        <taxon>Pezizomycotina</taxon>
        <taxon>Lecanoromycetes</taxon>
        <taxon>OSLEUM clade</taxon>
        <taxon>Lecanoromycetidae</taxon>
        <taxon>Lecanorales</taxon>
        <taxon>Lecanorineae</taxon>
        <taxon>Cladoniaceae</taxon>
        <taxon>Cladonia</taxon>
    </lineage>
</organism>
<dbReference type="PANTHER" id="PTHR10395:SF7">
    <property type="entry name" value="5-HYDROXYISOURATE HYDROLASE"/>
    <property type="match status" value="1"/>
</dbReference>
<dbReference type="InterPro" id="IPR023418">
    <property type="entry name" value="Thyroxine_BS"/>
</dbReference>
<protein>
    <recommendedName>
        <fullName evidence="7">5-hydroxyisourate hydrolase</fullName>
        <shortName evidence="7">HIU hydrolase</shortName>
        <shortName evidence="7">HIUHase</shortName>
        <ecNumber evidence="7">3.5.2.17</ecNumber>
    </recommendedName>
</protein>
<comment type="catalytic activity">
    <reaction evidence="1 7">
        <text>5-hydroxyisourate + H2O = 5-hydroxy-2-oxo-4-ureido-2,5-dihydro-1H-imidazole-5-carboxylate + H(+)</text>
        <dbReference type="Rhea" id="RHEA:23736"/>
        <dbReference type="ChEBI" id="CHEBI:15377"/>
        <dbReference type="ChEBI" id="CHEBI:15378"/>
        <dbReference type="ChEBI" id="CHEBI:18072"/>
        <dbReference type="ChEBI" id="CHEBI:58639"/>
        <dbReference type="EC" id="3.5.2.17"/>
    </reaction>
</comment>
<feature type="domain" description="Transthyretin/hydroxyisourate hydrolase" evidence="9">
    <location>
        <begin position="24"/>
        <end position="143"/>
    </location>
</feature>
<evidence type="ECO:0000256" key="6">
    <source>
        <dbReference type="ARBA" id="ARBA00022801"/>
    </source>
</evidence>
<dbReference type="PANTHER" id="PTHR10395">
    <property type="entry name" value="URICASE AND TRANSTHYRETIN-RELATED"/>
    <property type="match status" value="1"/>
</dbReference>
<name>A0AA39RB69_9LECA</name>
<dbReference type="GO" id="GO:0033971">
    <property type="term" value="F:hydroxyisourate hydrolase activity"/>
    <property type="evidence" value="ECO:0007669"/>
    <property type="project" value="UniProtKB-EC"/>
</dbReference>
<dbReference type="InterPro" id="IPR023416">
    <property type="entry name" value="Transthyretin/HIU_hydrolase_d"/>
</dbReference>
<evidence type="ECO:0000256" key="5">
    <source>
        <dbReference type="ARBA" id="ARBA00022631"/>
    </source>
</evidence>
<dbReference type="CDD" id="cd05822">
    <property type="entry name" value="TLP_HIUase"/>
    <property type="match status" value="1"/>
</dbReference>
<dbReference type="Pfam" id="PF00576">
    <property type="entry name" value="Transthyretin"/>
    <property type="match status" value="1"/>
</dbReference>
<evidence type="ECO:0000259" key="9">
    <source>
        <dbReference type="Pfam" id="PF00576"/>
    </source>
</evidence>
<comment type="similarity">
    <text evidence="3 7">Belongs to the transthyretin family. 5-hydroxyisourate hydrolase subfamily.</text>
</comment>
<evidence type="ECO:0000256" key="4">
    <source>
        <dbReference type="ARBA" id="ARBA00011881"/>
    </source>
</evidence>
<accession>A0AA39RB69</accession>
<reference evidence="10" key="1">
    <citation type="submission" date="2023-03" db="EMBL/GenBank/DDBJ databases">
        <title>Complete genome of Cladonia borealis.</title>
        <authorList>
            <person name="Park H."/>
        </authorList>
    </citation>
    <scope>NUCLEOTIDE SEQUENCE</scope>
    <source>
        <strain evidence="10">ANT050790</strain>
    </source>
</reference>
<dbReference type="InterPro" id="IPR036817">
    <property type="entry name" value="Transthyretin/HIU_hydrolase_sf"/>
</dbReference>
<dbReference type="SUPFAM" id="SSF49472">
    <property type="entry name" value="Transthyretin (synonym: prealbumin)"/>
    <property type="match status" value="1"/>
</dbReference>
<comment type="function">
    <text evidence="2">Catalyzes the hydrolysis of 5-hydroxyisourate (HIU) to 2-oxo-4-hydroxy-4-carboxy-5-ureidoimidazoline (OHCU).</text>
</comment>
<feature type="region of interest" description="Disordered" evidence="8">
    <location>
        <begin position="1"/>
        <end position="21"/>
    </location>
</feature>
<evidence type="ECO:0000256" key="3">
    <source>
        <dbReference type="ARBA" id="ARBA00009850"/>
    </source>
</evidence>
<dbReference type="Proteomes" id="UP001166286">
    <property type="component" value="Unassembled WGS sequence"/>
</dbReference>
<proteinExistence type="inferred from homology"/>
<keyword evidence="5 7" id="KW-0659">Purine metabolism</keyword>
<keyword evidence="6 7" id="KW-0378">Hydrolase</keyword>
<keyword evidence="11" id="KW-1185">Reference proteome</keyword>
<evidence type="ECO:0000256" key="2">
    <source>
        <dbReference type="ARBA" id="ARBA00002704"/>
    </source>
</evidence>
<comment type="subunit">
    <text evidence="4 7">Homotetramer.</text>
</comment>
<evidence type="ECO:0000256" key="1">
    <source>
        <dbReference type="ARBA" id="ARBA00001043"/>
    </source>
</evidence>
<feature type="compositionally biased region" description="Polar residues" evidence="8">
    <location>
        <begin position="10"/>
        <end position="20"/>
    </location>
</feature>
<dbReference type="InterPro" id="IPR014306">
    <property type="entry name" value="Hydroxyisourate_hydrolase"/>
</dbReference>
<dbReference type="Gene3D" id="2.60.40.180">
    <property type="entry name" value="Transthyretin/hydroxyisourate hydrolase domain"/>
    <property type="match status" value="1"/>
</dbReference>
<sequence>METAGPVQPQPSSIIQTSPTKDPITCHVLDLTTGRPAPSLSVTLTLLRPLGPSTPFKAITNADGRVTKWQGEEGPSLQEMFDNLAEHPDGKLVWALKFETGQYYGEGNTFFPEVEVRFFVFPREGHYHVPLLLGPWSYTTYRGS</sequence>
<evidence type="ECO:0000256" key="7">
    <source>
        <dbReference type="RuleBase" id="RU361270"/>
    </source>
</evidence>
<dbReference type="NCBIfam" id="TIGR02962">
    <property type="entry name" value="hdxy_isourate"/>
    <property type="match status" value="1"/>
</dbReference>
<dbReference type="PROSITE" id="PS00768">
    <property type="entry name" value="TRANSTHYRETIN_1"/>
    <property type="match status" value="1"/>
</dbReference>
<comment type="caution">
    <text evidence="10">The sequence shown here is derived from an EMBL/GenBank/DDBJ whole genome shotgun (WGS) entry which is preliminary data.</text>
</comment>
<dbReference type="AlphaFoldDB" id="A0AA39RB69"/>
<gene>
    <name evidence="10" type="ORF">JMJ35_000409</name>
</gene>